<protein>
    <recommendedName>
        <fullName evidence="4">SLH domain-containing protein</fullName>
    </recommendedName>
</protein>
<dbReference type="PRINTS" id="PR00633">
    <property type="entry name" value="RCCNDNSATION"/>
</dbReference>
<dbReference type="EMBL" id="JMQA01000029">
    <property type="protein sequence ID" value="KFN08230.1"/>
    <property type="molecule type" value="Genomic_DNA"/>
</dbReference>
<dbReference type="InterPro" id="IPR058923">
    <property type="entry name" value="RCC1-like_dom"/>
</dbReference>
<dbReference type="GO" id="GO:0005737">
    <property type="term" value="C:cytoplasm"/>
    <property type="evidence" value="ECO:0007669"/>
    <property type="project" value="TreeGrafter"/>
</dbReference>
<sequence length="1470" mass="152049">MIQANRYTECGVSIMLFFKSRKLISLILSFMLLLISAIPYGVGAAQAGKGSPYVKVSGGLGHSLALKSNGTVVAWGYNNFGQLNVPAALDGVTSIAAGYYHSLALKSDGSIVAWGYNNSGQSNVPAGLDGVVAIAAGLDHSLALRADGTVVVWGSNTDGQLNVPIGLDGVVAIAAGSHHSLALKSDGSIVAWGRNNTGQLNVPAGLDGVVAIAAGMNHSLALKSDGTVVVWGSNVNGQTSVPAGLDGVTAIAAGGYHSLALKSDGTVVAWGRNAYGQSNVPTELDGVAAIAAGDQHSLALKSDGTIVAWGYNSYGQSNVPAGLAKPVKGTGIAAGYSHSLALKSDGTVVAWGYNYYGQTNVPAGLEGVTAIAAGVDHSLALKADGTVVVWGDNSRGQRNVPAGLDGVVAIAANGWHSLALKSDGTVVAWGYNNSDQSNVPAGLEGVTAIAAGMHHSLALKSDGTIVSWGSNSYGQRNAPAGLDGVVAIAAGERHSLALKSDGTVVAWGENFLGQANVPAGLNGVAAIAAGEVHSLALKSDGTIVGWGDNNFGQANVPAGLDGVVAIAAGMRNSMALKADGTVVAWGSGNYGQLNIPGDDRLSGLTVQHGGLNPAFSPSVTAYTCYIDPSVSSVQMTATLADTAHAELYVVNQPHASGTAATVNVPGASTVIPVRVEPYLKPPRTYTITVLRDDTPPDVQIVANGNATPAQNAESTVTVNDAESGVDAASLQYAWSQSTAPPADGWNVFANGDTLRQTSGDGNWYLHIRAQDLVGNVTYTVSDVFVLDNTAPVVTLNGSNPMHIPQGGTYAEPGASALDVIDGAIPSSSIMISGTVDTARLGNYTVQYTAADRAGNTATVTRDVYVYDGDEPAIELIGPNPMTVEANSPFADPGATAYDVQDGDLTASIQVTGAVETSVLGTYSLSYDVSDTAGNAAATVTRTVYVQDTQPPVLTLLGDPVMSVPFGAAFADPGAQATDAYYGDVSHLIVVIGMVDTGKAGVYTLRYSVEDPSGNAAEEVTRTVTVTAPEDGSSGSDDSGNPGDPGTDESSGSGGSAGIFQVNVRINGVVKWVDASYETAGGQRVIRIFPTAEQVSEAFAADPEGILIEAQDIGDAVEMDLPAAPLLNAVKLRQDARLEWSVNGNGLRIPLHVLQGVSEEETVTFMIAAAEGFAGVDWNDPIARVEGELLLPHPIVYMLQAKHGDSIDWTPTYALLTAHLPEPANPYQATAVRIDENGRIRFVPSIFSNNGLVTIRSPYDGAYAVIETDHSFADVNGHWAQEDIVLMANKLLIEGRGQGLFVPDDSVSRAEFAAMLVRALGLDDEPNGAAPFRDVAPGAWYAGAVRAAHEAQLIDGFEDGTFRSMEPITREQAAVMIVRAMVYAGAAPVADVTPKTFADAADIAPWARDAVKRLAEASVIHGLSERTFGPREHVTRAQSAALLKRTLQAMQFINPQDRATIQVYRSFLQPG</sequence>
<feature type="compositionally biased region" description="Low complexity" evidence="3">
    <location>
        <begin position="1025"/>
        <end position="1044"/>
    </location>
</feature>
<dbReference type="Pfam" id="PF00395">
    <property type="entry name" value="SLH"/>
    <property type="match status" value="3"/>
</dbReference>
<evidence type="ECO:0000313" key="6">
    <source>
        <dbReference type="Proteomes" id="UP000029278"/>
    </source>
</evidence>
<feature type="domain" description="SLH" evidence="4">
    <location>
        <begin position="1393"/>
        <end position="1456"/>
    </location>
</feature>
<feature type="region of interest" description="Disordered" evidence="3">
    <location>
        <begin position="1025"/>
        <end position="1053"/>
    </location>
</feature>
<proteinExistence type="predicted"/>
<evidence type="ECO:0000256" key="1">
    <source>
        <dbReference type="ARBA" id="ARBA00022658"/>
    </source>
</evidence>
<dbReference type="Proteomes" id="UP000029278">
    <property type="component" value="Unassembled WGS sequence"/>
</dbReference>
<dbReference type="InterPro" id="IPR000408">
    <property type="entry name" value="Reg_chr_condens"/>
</dbReference>
<evidence type="ECO:0000259" key="4">
    <source>
        <dbReference type="PROSITE" id="PS51272"/>
    </source>
</evidence>
<dbReference type="PANTHER" id="PTHR45982">
    <property type="entry name" value="REGULATOR OF CHROMOSOME CONDENSATION"/>
    <property type="match status" value="1"/>
</dbReference>
<dbReference type="InterPro" id="IPR025883">
    <property type="entry name" value="Cadherin-like_domain"/>
</dbReference>
<dbReference type="InterPro" id="IPR009091">
    <property type="entry name" value="RCC1/BLIP-II"/>
</dbReference>
<dbReference type="HOGENOM" id="CLU_243871_0_0_9"/>
<dbReference type="Pfam" id="PF13540">
    <property type="entry name" value="RCC1_2"/>
    <property type="match status" value="8"/>
</dbReference>
<dbReference type="Pfam" id="PF12733">
    <property type="entry name" value="Cadherin-like"/>
    <property type="match status" value="1"/>
</dbReference>
<comment type="caution">
    <text evidence="5">The sequence shown here is derived from an EMBL/GenBank/DDBJ whole genome shotgun (WGS) entry which is preliminary data.</text>
</comment>
<evidence type="ECO:0000256" key="3">
    <source>
        <dbReference type="SAM" id="MobiDB-lite"/>
    </source>
</evidence>
<feature type="domain" description="SLH" evidence="4">
    <location>
        <begin position="1266"/>
        <end position="1326"/>
    </location>
</feature>
<feature type="domain" description="SLH" evidence="4">
    <location>
        <begin position="1327"/>
        <end position="1390"/>
    </location>
</feature>
<dbReference type="Pfam" id="PF16403">
    <property type="entry name" value="Bact_surface_Ig-like"/>
    <property type="match status" value="3"/>
</dbReference>
<accession>A0A090ZDD8</accession>
<dbReference type="InterPro" id="IPR051553">
    <property type="entry name" value="Ran_GTPase-activating"/>
</dbReference>
<dbReference type="InterPro" id="IPR013783">
    <property type="entry name" value="Ig-like_fold"/>
</dbReference>
<keyword evidence="6" id="KW-1185">Reference proteome</keyword>
<dbReference type="InterPro" id="IPR032179">
    <property type="entry name" value="Cry22Aa_Ig-like"/>
</dbReference>
<dbReference type="SUPFAM" id="SSF50985">
    <property type="entry name" value="RCC1/BLIP-II"/>
    <property type="match status" value="3"/>
</dbReference>
<dbReference type="PATRIC" id="fig|44252.3.peg.3249"/>
<dbReference type="InterPro" id="IPR001119">
    <property type="entry name" value="SLH_dom"/>
</dbReference>
<dbReference type="GO" id="GO:0005085">
    <property type="term" value="F:guanyl-nucleotide exchange factor activity"/>
    <property type="evidence" value="ECO:0007669"/>
    <property type="project" value="TreeGrafter"/>
</dbReference>
<keyword evidence="1" id="KW-0344">Guanine-nucleotide releasing factor</keyword>
<dbReference type="Pfam" id="PF25390">
    <property type="entry name" value="WD40_RLD"/>
    <property type="match status" value="1"/>
</dbReference>
<evidence type="ECO:0000313" key="5">
    <source>
        <dbReference type="EMBL" id="KFN08230.1"/>
    </source>
</evidence>
<dbReference type="OrthoDB" id="27389at2"/>
<keyword evidence="2" id="KW-0677">Repeat</keyword>
<organism evidence="5 6">
    <name type="scientific">Paenibacillus macerans</name>
    <name type="common">Bacillus macerans</name>
    <dbReference type="NCBI Taxonomy" id="44252"/>
    <lineage>
        <taxon>Bacteria</taxon>
        <taxon>Bacillati</taxon>
        <taxon>Bacillota</taxon>
        <taxon>Bacilli</taxon>
        <taxon>Bacillales</taxon>
        <taxon>Paenibacillaceae</taxon>
        <taxon>Paenibacillus</taxon>
    </lineage>
</organism>
<dbReference type="PROSITE" id="PS51272">
    <property type="entry name" value="SLH"/>
    <property type="match status" value="3"/>
</dbReference>
<dbReference type="Gene3D" id="2.130.10.30">
    <property type="entry name" value="Regulator of chromosome condensation 1/beta-lactamase-inhibitor protein II"/>
    <property type="match status" value="4"/>
</dbReference>
<evidence type="ECO:0000256" key="2">
    <source>
        <dbReference type="ARBA" id="ARBA00022737"/>
    </source>
</evidence>
<name>A0A090ZDD8_PAEMA</name>
<reference evidence="5 6" key="1">
    <citation type="submission" date="2014-04" db="EMBL/GenBank/DDBJ databases">
        <authorList>
            <person name="Bishop-Lilly K.A."/>
            <person name="Broomall S.M."/>
            <person name="Chain P.S."/>
            <person name="Chertkov O."/>
            <person name="Coyne S.R."/>
            <person name="Daligault H.E."/>
            <person name="Davenport K.W."/>
            <person name="Erkkila T."/>
            <person name="Frey K.G."/>
            <person name="Gibbons H.S."/>
            <person name="Gu W."/>
            <person name="Jaissle J."/>
            <person name="Johnson S.L."/>
            <person name="Koroleva G.I."/>
            <person name="Ladner J.T."/>
            <person name="Lo C.-C."/>
            <person name="Minogue T.D."/>
            <person name="Munk C."/>
            <person name="Palacios G.F."/>
            <person name="Redden C.L."/>
            <person name="Rosenzweig C.N."/>
            <person name="Scholz M.B."/>
            <person name="Teshima H."/>
            <person name="Xu Y."/>
        </authorList>
    </citation>
    <scope>NUCLEOTIDE SEQUENCE [LARGE SCALE GENOMIC DNA]</scope>
    <source>
        <strain evidence="5 6">8244</strain>
    </source>
</reference>
<dbReference type="PANTHER" id="PTHR45982:SF1">
    <property type="entry name" value="REGULATOR OF CHROMOSOME CONDENSATION"/>
    <property type="match status" value="1"/>
</dbReference>
<gene>
    <name evidence="5" type="ORF">DJ90_1642</name>
</gene>
<dbReference type="STRING" id="44252.DJ90_1642"/>
<dbReference type="Gene3D" id="2.60.40.10">
    <property type="entry name" value="Immunoglobulins"/>
    <property type="match status" value="3"/>
</dbReference>
<dbReference type="PROSITE" id="PS00626">
    <property type="entry name" value="RCC1_2"/>
    <property type="match status" value="11"/>
</dbReference>
<dbReference type="PROSITE" id="PS50012">
    <property type="entry name" value="RCC1_3"/>
    <property type="match status" value="13"/>
</dbReference>